<gene>
    <name evidence="1" type="ORF">EZM97_15355</name>
</gene>
<dbReference type="AlphaFoldDB" id="A0A4R0YXN6"/>
<proteinExistence type="predicted"/>
<organism evidence="1 2">
    <name type="scientific">Dyella soli</name>
    <dbReference type="NCBI Taxonomy" id="522319"/>
    <lineage>
        <taxon>Bacteria</taxon>
        <taxon>Pseudomonadati</taxon>
        <taxon>Pseudomonadota</taxon>
        <taxon>Gammaproteobacteria</taxon>
        <taxon>Lysobacterales</taxon>
        <taxon>Rhodanobacteraceae</taxon>
        <taxon>Dyella</taxon>
    </lineage>
</organism>
<accession>A0A4R0YXN6</accession>
<evidence type="ECO:0000313" key="1">
    <source>
        <dbReference type="EMBL" id="TCI10274.1"/>
    </source>
</evidence>
<name>A0A4R0YXN6_9GAMM</name>
<dbReference type="Proteomes" id="UP000291822">
    <property type="component" value="Unassembled WGS sequence"/>
</dbReference>
<comment type="caution">
    <text evidence="1">The sequence shown here is derived from an EMBL/GenBank/DDBJ whole genome shotgun (WGS) entry which is preliminary data.</text>
</comment>
<protein>
    <submittedName>
        <fullName evidence="1">Uncharacterized protein</fullName>
    </submittedName>
</protein>
<sequence length="64" mass="7005">MTLDHPRSLPAGGEIAWRVVHRAPWGPIVGRQPVFAMYALVIGQVWQAGCAGAEHARQIAAYLR</sequence>
<evidence type="ECO:0000313" key="2">
    <source>
        <dbReference type="Proteomes" id="UP000291822"/>
    </source>
</evidence>
<reference evidence="1 2" key="1">
    <citation type="submission" date="2019-02" db="EMBL/GenBank/DDBJ databases">
        <title>Dyella amyloliquefaciens sp. nov., isolated from forest soil.</title>
        <authorList>
            <person name="Gao Z.-H."/>
            <person name="Qiu L.-H."/>
        </authorList>
    </citation>
    <scope>NUCLEOTIDE SEQUENCE [LARGE SCALE GENOMIC DNA]</scope>
    <source>
        <strain evidence="1 2">KACC 12747</strain>
    </source>
</reference>
<keyword evidence="2" id="KW-1185">Reference proteome</keyword>
<dbReference type="EMBL" id="SJTG01000002">
    <property type="protein sequence ID" value="TCI10274.1"/>
    <property type="molecule type" value="Genomic_DNA"/>
</dbReference>